<evidence type="ECO:0000259" key="1">
    <source>
        <dbReference type="Pfam" id="PF13474"/>
    </source>
</evidence>
<organism evidence="2 3">
    <name type="scientific">Salinimicrobium marinum</name>
    <dbReference type="NCBI Taxonomy" id="680283"/>
    <lineage>
        <taxon>Bacteria</taxon>
        <taxon>Pseudomonadati</taxon>
        <taxon>Bacteroidota</taxon>
        <taxon>Flavobacteriia</taxon>
        <taxon>Flavobacteriales</taxon>
        <taxon>Flavobacteriaceae</taxon>
        <taxon>Salinimicrobium</taxon>
    </lineage>
</organism>
<evidence type="ECO:0000313" key="2">
    <source>
        <dbReference type="EMBL" id="GHA23418.1"/>
    </source>
</evidence>
<proteinExistence type="predicted"/>
<dbReference type="Proteomes" id="UP000610456">
    <property type="component" value="Unassembled WGS sequence"/>
</dbReference>
<reference evidence="2" key="1">
    <citation type="journal article" date="2014" name="Int. J. Syst. Evol. Microbiol.">
        <title>Complete genome sequence of Corynebacterium casei LMG S-19264T (=DSM 44701T), isolated from a smear-ripened cheese.</title>
        <authorList>
            <consortium name="US DOE Joint Genome Institute (JGI-PGF)"/>
            <person name="Walter F."/>
            <person name="Albersmeier A."/>
            <person name="Kalinowski J."/>
            <person name="Ruckert C."/>
        </authorList>
    </citation>
    <scope>NUCLEOTIDE SEQUENCE</scope>
    <source>
        <strain evidence="2">KCTC 12719</strain>
    </source>
</reference>
<comment type="caution">
    <text evidence="2">The sequence shown here is derived from an EMBL/GenBank/DDBJ whole genome shotgun (WGS) entry which is preliminary data.</text>
</comment>
<gene>
    <name evidence="2" type="ORF">GCM10007103_00570</name>
</gene>
<dbReference type="AlphaFoldDB" id="A0A918S6F7"/>
<sequence length="179" mass="20572">MKKLLIYLLPVFLVSCGEKPEKSENIPPEIYYENQNPEAAINKALEQWHAAAGNADFESYFSLMAEDAVFIGTDPTENWYKPEFKEWAKPYFDQGKAWSFTSLERNIFTAETGETAWFDELLDTQMGICRGSGVMIRENGDWKIKHYVLSIAIPNENVSEVTELKKKFDKNLISKLNSK</sequence>
<keyword evidence="3" id="KW-1185">Reference proteome</keyword>
<name>A0A918S6F7_9FLAO</name>
<dbReference type="InterPro" id="IPR032710">
    <property type="entry name" value="NTF2-like_dom_sf"/>
</dbReference>
<dbReference type="InterPro" id="IPR037401">
    <property type="entry name" value="SnoaL-like"/>
</dbReference>
<dbReference type="Gene3D" id="3.10.450.50">
    <property type="match status" value="1"/>
</dbReference>
<dbReference type="RefSeq" id="WP_189602627.1">
    <property type="nucleotide sequence ID" value="NZ_BMXB01000001.1"/>
</dbReference>
<protein>
    <recommendedName>
        <fullName evidence="1">SnoaL-like domain-containing protein</fullName>
    </recommendedName>
</protein>
<dbReference type="EMBL" id="BMXB01000001">
    <property type="protein sequence ID" value="GHA23418.1"/>
    <property type="molecule type" value="Genomic_DNA"/>
</dbReference>
<dbReference type="SUPFAM" id="SSF54427">
    <property type="entry name" value="NTF2-like"/>
    <property type="match status" value="1"/>
</dbReference>
<reference evidence="2" key="2">
    <citation type="submission" date="2020-09" db="EMBL/GenBank/DDBJ databases">
        <authorList>
            <person name="Sun Q."/>
            <person name="Kim S."/>
        </authorList>
    </citation>
    <scope>NUCLEOTIDE SEQUENCE</scope>
    <source>
        <strain evidence="2">KCTC 12719</strain>
    </source>
</reference>
<feature type="domain" description="SnoaL-like" evidence="1">
    <location>
        <begin position="41"/>
        <end position="154"/>
    </location>
</feature>
<accession>A0A918S6F7</accession>
<dbReference type="Pfam" id="PF13474">
    <property type="entry name" value="SnoaL_3"/>
    <property type="match status" value="1"/>
</dbReference>
<evidence type="ECO:0000313" key="3">
    <source>
        <dbReference type="Proteomes" id="UP000610456"/>
    </source>
</evidence>
<dbReference type="PROSITE" id="PS51257">
    <property type="entry name" value="PROKAR_LIPOPROTEIN"/>
    <property type="match status" value="1"/>
</dbReference>